<organism evidence="2 3">
    <name type="scientific">Nonomuraea cavernae</name>
    <dbReference type="NCBI Taxonomy" id="2045107"/>
    <lineage>
        <taxon>Bacteria</taxon>
        <taxon>Bacillati</taxon>
        <taxon>Actinomycetota</taxon>
        <taxon>Actinomycetes</taxon>
        <taxon>Streptosporangiales</taxon>
        <taxon>Streptosporangiaceae</taxon>
        <taxon>Nonomuraea</taxon>
    </lineage>
</organism>
<reference evidence="2" key="1">
    <citation type="journal article" date="2014" name="Int. J. Syst. Evol. Microbiol.">
        <title>Complete genome sequence of Corynebacterium casei LMG S-19264T (=DSM 44701T), isolated from a smear-ripened cheese.</title>
        <authorList>
            <consortium name="US DOE Joint Genome Institute (JGI-PGF)"/>
            <person name="Walter F."/>
            <person name="Albersmeier A."/>
            <person name="Kalinowski J."/>
            <person name="Ruckert C."/>
        </authorList>
    </citation>
    <scope>NUCLEOTIDE SEQUENCE</scope>
    <source>
        <strain evidence="2">CGMCC 4.7368</strain>
    </source>
</reference>
<protein>
    <submittedName>
        <fullName evidence="2">Uncharacterized protein</fullName>
    </submittedName>
</protein>
<accession>A0A917ZFH0</accession>
<dbReference type="Proteomes" id="UP000646523">
    <property type="component" value="Unassembled WGS sequence"/>
</dbReference>
<sequence length="58" mass="6606">MKRQVDPPVEVRSEEQVPADGGIDNGTPPMFAEKCDELFPPSHPEFRLHNQICHQMYG</sequence>
<evidence type="ECO:0000313" key="2">
    <source>
        <dbReference type="EMBL" id="GGO82203.1"/>
    </source>
</evidence>
<feature type="region of interest" description="Disordered" evidence="1">
    <location>
        <begin position="1"/>
        <end position="29"/>
    </location>
</feature>
<keyword evidence="3" id="KW-1185">Reference proteome</keyword>
<gene>
    <name evidence="2" type="ORF">GCM10012289_72900</name>
</gene>
<dbReference type="EMBL" id="BMNH01000041">
    <property type="protein sequence ID" value="GGO82203.1"/>
    <property type="molecule type" value="Genomic_DNA"/>
</dbReference>
<evidence type="ECO:0000256" key="1">
    <source>
        <dbReference type="SAM" id="MobiDB-lite"/>
    </source>
</evidence>
<dbReference type="AlphaFoldDB" id="A0A917ZFH0"/>
<evidence type="ECO:0000313" key="3">
    <source>
        <dbReference type="Proteomes" id="UP000646523"/>
    </source>
</evidence>
<dbReference type="RefSeq" id="WP_189128792.1">
    <property type="nucleotide sequence ID" value="NZ_BMNH01000041.1"/>
</dbReference>
<comment type="caution">
    <text evidence="2">The sequence shown here is derived from an EMBL/GenBank/DDBJ whole genome shotgun (WGS) entry which is preliminary data.</text>
</comment>
<name>A0A917ZFH0_9ACTN</name>
<reference evidence="2" key="2">
    <citation type="submission" date="2020-09" db="EMBL/GenBank/DDBJ databases">
        <authorList>
            <person name="Sun Q."/>
            <person name="Zhou Y."/>
        </authorList>
    </citation>
    <scope>NUCLEOTIDE SEQUENCE</scope>
    <source>
        <strain evidence="2">CGMCC 4.7368</strain>
    </source>
</reference>
<proteinExistence type="predicted"/>